<evidence type="ECO:0000313" key="1">
    <source>
        <dbReference type="EMBL" id="ESA06932.1"/>
    </source>
</evidence>
<organism evidence="1">
    <name type="scientific">Rhizophagus irregularis (strain DAOM 181602 / DAOM 197198 / MUCL 43194)</name>
    <name type="common">Arbuscular mycorrhizal fungus</name>
    <name type="synonym">Glomus intraradices</name>
    <dbReference type="NCBI Taxonomy" id="747089"/>
    <lineage>
        <taxon>Eukaryota</taxon>
        <taxon>Fungi</taxon>
        <taxon>Fungi incertae sedis</taxon>
        <taxon>Mucoromycota</taxon>
        <taxon>Glomeromycotina</taxon>
        <taxon>Glomeromycetes</taxon>
        <taxon>Glomerales</taxon>
        <taxon>Glomeraceae</taxon>
        <taxon>Rhizophagus</taxon>
    </lineage>
</organism>
<dbReference type="EMBL" id="KI290964">
    <property type="protein sequence ID" value="ESA06932.1"/>
    <property type="molecule type" value="Genomic_DNA"/>
</dbReference>
<dbReference type="AlphaFoldDB" id="U9THL2"/>
<protein>
    <submittedName>
        <fullName evidence="1">Uncharacterized protein</fullName>
    </submittedName>
</protein>
<dbReference type="HOGENOM" id="CLU_3107579_0_0_1"/>
<sequence>MSILAAISQLLKECIDKEFSSLFEEKLKKFKKEKFIRERISSNEIECELVI</sequence>
<proteinExistence type="predicted"/>
<name>U9THL2_RHIID</name>
<gene>
    <name evidence="1" type="ORF">GLOINDRAFT_33525</name>
</gene>
<reference evidence="1" key="1">
    <citation type="submission" date="2013-07" db="EMBL/GenBank/DDBJ databases">
        <title>The genome of an arbuscular mycorrhizal fungus provides insights into the evolution of the oldest plant symbiosis.</title>
        <authorList>
            <consortium name="DOE Joint Genome Institute"/>
            <person name="Tisserant E."/>
            <person name="Malbreil M."/>
            <person name="Kuo A."/>
            <person name="Kohler A."/>
            <person name="Symeonidi A."/>
            <person name="Balestrini R."/>
            <person name="Charron P."/>
            <person name="Duensing N."/>
            <person name="Frei-dit-Frey N."/>
            <person name="Gianinazzi-Pearson V."/>
            <person name="Gilbert B."/>
            <person name="Handa Y."/>
            <person name="Hijri M."/>
            <person name="Kaul R."/>
            <person name="Kawaguchi M."/>
            <person name="Krajinski F."/>
            <person name="Lammers P."/>
            <person name="Lapierre D."/>
            <person name="Masclaux F.G."/>
            <person name="Murat C."/>
            <person name="Morin E."/>
            <person name="Ndikumana S."/>
            <person name="Pagni M."/>
            <person name="Petitpierre D."/>
            <person name="Requena N."/>
            <person name="Rosikiewicz P."/>
            <person name="Riley R."/>
            <person name="Saito K."/>
            <person name="San Clemente H."/>
            <person name="Shapiro H."/>
            <person name="van Tuinen D."/>
            <person name="Becard G."/>
            <person name="Bonfante P."/>
            <person name="Paszkowski U."/>
            <person name="Shachar-Hill Y."/>
            <person name="Young J.P."/>
            <person name="Sanders I.R."/>
            <person name="Henrissat B."/>
            <person name="Rensing S.A."/>
            <person name="Grigoriev I.V."/>
            <person name="Corradi N."/>
            <person name="Roux C."/>
            <person name="Martin F."/>
        </authorList>
    </citation>
    <scope>NUCLEOTIDE SEQUENCE</scope>
    <source>
        <strain evidence="1">DAOM 197198</strain>
    </source>
</reference>
<accession>U9THL2</accession>